<dbReference type="GO" id="GO:0005524">
    <property type="term" value="F:ATP binding"/>
    <property type="evidence" value="ECO:0007669"/>
    <property type="project" value="UniProtKB-KW"/>
</dbReference>
<dbReference type="InterPro" id="IPR011990">
    <property type="entry name" value="TPR-like_helical_dom_sf"/>
</dbReference>
<keyword evidence="4" id="KW-0067">ATP-binding</keyword>
<evidence type="ECO:0000256" key="3">
    <source>
        <dbReference type="ARBA" id="ARBA00022777"/>
    </source>
</evidence>
<evidence type="ECO:0000313" key="8">
    <source>
        <dbReference type="Proteomes" id="UP000274786"/>
    </source>
</evidence>
<dbReference type="Gene3D" id="1.25.40.10">
    <property type="entry name" value="Tetratricopeptide repeat domain"/>
    <property type="match status" value="2"/>
</dbReference>
<keyword evidence="3 7" id="KW-0418">Kinase</keyword>
<dbReference type="InterPro" id="IPR000719">
    <property type="entry name" value="Prot_kinase_dom"/>
</dbReference>
<dbReference type="PANTHER" id="PTHR43289:SF34">
    <property type="entry name" value="SERINE_THREONINE-PROTEIN KINASE YBDM-RELATED"/>
    <property type="match status" value="1"/>
</dbReference>
<proteinExistence type="predicted"/>
<name>A0A498CCT8_9GAMM</name>
<dbReference type="OrthoDB" id="9801841at2"/>
<dbReference type="CDD" id="cd14014">
    <property type="entry name" value="STKc_PknB_like"/>
    <property type="match status" value="1"/>
</dbReference>
<dbReference type="InterPro" id="IPR019734">
    <property type="entry name" value="TPR_rpt"/>
</dbReference>
<keyword evidence="2" id="KW-0547">Nucleotide-binding</keyword>
<dbReference type="SUPFAM" id="SSF48452">
    <property type="entry name" value="TPR-like"/>
    <property type="match status" value="2"/>
</dbReference>
<dbReference type="PROSITE" id="PS00108">
    <property type="entry name" value="PROTEIN_KINASE_ST"/>
    <property type="match status" value="1"/>
</dbReference>
<comment type="caution">
    <text evidence="7">The sequence shown here is derived from an EMBL/GenBank/DDBJ whole genome shotgun (WGS) entry which is preliminary data.</text>
</comment>
<dbReference type="SMART" id="SM00028">
    <property type="entry name" value="TPR"/>
    <property type="match status" value="4"/>
</dbReference>
<dbReference type="Proteomes" id="UP000274786">
    <property type="component" value="Unassembled WGS sequence"/>
</dbReference>
<dbReference type="Pfam" id="PF13374">
    <property type="entry name" value="TPR_10"/>
    <property type="match status" value="1"/>
</dbReference>
<dbReference type="SMART" id="SM00220">
    <property type="entry name" value="S_TKc"/>
    <property type="match status" value="1"/>
</dbReference>
<organism evidence="7 8">
    <name type="scientific">Stenotrophomonas rhizophila</name>
    <dbReference type="NCBI Taxonomy" id="216778"/>
    <lineage>
        <taxon>Bacteria</taxon>
        <taxon>Pseudomonadati</taxon>
        <taxon>Pseudomonadota</taxon>
        <taxon>Gammaproteobacteria</taxon>
        <taxon>Lysobacterales</taxon>
        <taxon>Lysobacteraceae</taxon>
        <taxon>Stenotrophomonas</taxon>
    </lineage>
</organism>
<sequence length="917" mass="101040">MTDDRWQQLRTMFDAACELPPTAWRTELGRMTNDPALLDEVIELLEAQTMALDSAQRPLRELIVQLAEPDVQVGERIGPWRLTRRVASGGMGAVFLAERADETYQQRVAIKLLRGLATTEISQRLAAERQMLAGLEHPNIARLYDGGSTPSGQPYLVMEYVDGEPLDRACCDRPLDLSQRLQLFVRICRTVQAAHARLVVHCDLKPSNILVRADNEPVLLDFGIARWLDSAAESRADRFYTPVYASPELIAGEPVGVTTDVYSLGVILVEMLADRRLGHDGQPAGAAVPLPSRWARPSCAWRKHLEGDLDAIAAKASARDPAQRYGSVEALADDIERWRTHHPVRARGGRAGYRTHRWLRRHWQAAGVAVAVTAMAGGFVWRLSESSARAQEEAAIAEQVSEFLVAAFDAADPRERGARGTEDVSARAVLDASAAQVDAELADSPALRARLQSVLGRAYQNIGLPKQAETLLRSAAEGLASPSVDRARLAAQTYSDLSVEMSNGKRGEEGLKYAERALQLLDREDDARTRAHVLNSLGLAYSQLERYPESEAAFQQSLAMRSTIREPGTEGGTATVMQNMGLMYRNRGELDKSEQLLRDSLEIKWRRSETSADYQHGLHALAMTLQEGGKPNEAAPLLLKSRDLSLQLYGHDSSRTALAYCELALLHMDLGRYTESAEGFDTCLRISALTSGEDSIDHAINLNNYANLEEARGDMGKAEQLYRRSLAIRRQVLGPDKPSSLRAEMNLARLLMRSGRADQAGPLIQRVLPIWQRISPADAPDLRISHLGEIEWMIQRGQSAQAEQALLAMAPIVPSMSPPLQLRYHQMQAEAALRAGQAALAATRWRAVLDGNVALFGAQAPSVARFRVPLAEALQANGEREAARRQIAQAKPLLEAELVPGAPYLQRLHALEERLKG</sequence>
<reference evidence="7 8" key="1">
    <citation type="submission" date="2018-10" db="EMBL/GenBank/DDBJ databases">
        <title>Comparative analysis of microorganisms from saline springs in Andes Mountain Range, Colombia.</title>
        <authorList>
            <person name="Rubin E."/>
        </authorList>
    </citation>
    <scope>NUCLEOTIDE SEQUENCE [LARGE SCALE GENOMIC DNA]</scope>
    <source>
        <strain evidence="7 8">USBA GBX 843</strain>
    </source>
</reference>
<dbReference type="Pfam" id="PF00069">
    <property type="entry name" value="Pkinase"/>
    <property type="match status" value="1"/>
</dbReference>
<gene>
    <name evidence="7" type="ORF">BCL79_0259</name>
</gene>
<evidence type="ECO:0000259" key="6">
    <source>
        <dbReference type="PROSITE" id="PS50011"/>
    </source>
</evidence>
<dbReference type="AlphaFoldDB" id="A0A498CCT8"/>
<evidence type="ECO:0000256" key="5">
    <source>
        <dbReference type="PROSITE-ProRule" id="PRU00339"/>
    </source>
</evidence>
<dbReference type="PANTHER" id="PTHR43289">
    <property type="entry name" value="MITOGEN-ACTIVATED PROTEIN KINASE KINASE KINASE 20-RELATED"/>
    <property type="match status" value="1"/>
</dbReference>
<feature type="domain" description="Protein kinase" evidence="6">
    <location>
        <begin position="80"/>
        <end position="345"/>
    </location>
</feature>
<dbReference type="Pfam" id="PF13424">
    <property type="entry name" value="TPR_12"/>
    <property type="match status" value="2"/>
</dbReference>
<dbReference type="Gene3D" id="1.10.510.10">
    <property type="entry name" value="Transferase(Phosphotransferase) domain 1"/>
    <property type="match status" value="1"/>
</dbReference>
<dbReference type="InterPro" id="IPR008271">
    <property type="entry name" value="Ser/Thr_kinase_AS"/>
</dbReference>
<keyword evidence="5" id="KW-0802">TPR repeat</keyword>
<accession>A0A498CCT8</accession>
<keyword evidence="1" id="KW-0808">Transferase</keyword>
<dbReference type="PROSITE" id="PS50011">
    <property type="entry name" value="PROTEIN_KINASE_DOM"/>
    <property type="match status" value="1"/>
</dbReference>
<dbReference type="EMBL" id="RCDC01000004">
    <property type="protein sequence ID" value="RLK55888.1"/>
    <property type="molecule type" value="Genomic_DNA"/>
</dbReference>
<dbReference type="SUPFAM" id="SSF56112">
    <property type="entry name" value="Protein kinase-like (PK-like)"/>
    <property type="match status" value="1"/>
</dbReference>
<evidence type="ECO:0000313" key="7">
    <source>
        <dbReference type="EMBL" id="RLK55888.1"/>
    </source>
</evidence>
<feature type="repeat" description="TPR" evidence="5">
    <location>
        <begin position="531"/>
        <end position="564"/>
    </location>
</feature>
<protein>
    <submittedName>
        <fullName evidence="7">Serine/threonine-protein kinase</fullName>
    </submittedName>
</protein>
<dbReference type="InterPro" id="IPR011009">
    <property type="entry name" value="Kinase-like_dom_sf"/>
</dbReference>
<evidence type="ECO:0000256" key="2">
    <source>
        <dbReference type="ARBA" id="ARBA00022741"/>
    </source>
</evidence>
<evidence type="ECO:0000256" key="4">
    <source>
        <dbReference type="ARBA" id="ARBA00022840"/>
    </source>
</evidence>
<dbReference type="PROSITE" id="PS50005">
    <property type="entry name" value="TPR"/>
    <property type="match status" value="1"/>
</dbReference>
<dbReference type="GO" id="GO:0004674">
    <property type="term" value="F:protein serine/threonine kinase activity"/>
    <property type="evidence" value="ECO:0007669"/>
    <property type="project" value="TreeGrafter"/>
</dbReference>
<evidence type="ECO:0000256" key="1">
    <source>
        <dbReference type="ARBA" id="ARBA00022679"/>
    </source>
</evidence>
<dbReference type="RefSeq" id="WP_121036802.1">
    <property type="nucleotide sequence ID" value="NZ_RCDC01000004.1"/>
</dbReference>
<dbReference type="Gene3D" id="3.30.200.20">
    <property type="entry name" value="Phosphorylase Kinase, domain 1"/>
    <property type="match status" value="1"/>
</dbReference>